<dbReference type="InterPro" id="IPR041354">
    <property type="entry name" value="4PPT_N"/>
</dbReference>
<proteinExistence type="predicted"/>
<accession>A0A1Z2L351</accession>
<organism evidence="7 8">
    <name type="scientific">Streptomyces albireticuli</name>
    <dbReference type="NCBI Taxonomy" id="1940"/>
    <lineage>
        <taxon>Bacteria</taxon>
        <taxon>Bacillati</taxon>
        <taxon>Actinomycetota</taxon>
        <taxon>Actinomycetes</taxon>
        <taxon>Kitasatosporales</taxon>
        <taxon>Streptomycetaceae</taxon>
        <taxon>Streptomyces</taxon>
    </lineage>
</organism>
<dbReference type="AlphaFoldDB" id="A0A1Z2L351"/>
<dbReference type="InterPro" id="IPR003542">
    <property type="entry name" value="Enbac_synth_compD-like"/>
</dbReference>
<dbReference type="KEGG" id="salj:SMD11_3081"/>
<sequence length="242" mass="25447">MIERILPAAVVTEETFADPAGAADALFPEEAAVVARAVPKRQREFTTVRLCARKALGRLGHPPAPLLPSRRGAPQWPDGVVGSMTHCEGYRAAVVARAADATSIGIDAEPNGPLPEGVLESIALPGERAWVRALAARRPEVSWDRLLFSAKESVFKTWYPLTGRELDFVEAELEADPDAGTFSARLLVPGPVVGGRRLDGFTGRWLADRGLVVTAIALEASPAPAEESGTGGSLPGASAPTA</sequence>
<dbReference type="GO" id="GO:0005886">
    <property type="term" value="C:plasma membrane"/>
    <property type="evidence" value="ECO:0007669"/>
    <property type="project" value="TreeGrafter"/>
</dbReference>
<feature type="binding site" evidence="3">
    <location>
        <position position="107"/>
    </location>
    <ligand>
        <name>Mg(2+)</name>
        <dbReference type="ChEBI" id="CHEBI:18420"/>
    </ligand>
</feature>
<dbReference type="Gene3D" id="3.90.470.20">
    <property type="entry name" value="4'-phosphopantetheinyl transferase domain"/>
    <property type="match status" value="1"/>
</dbReference>
<evidence type="ECO:0000259" key="6">
    <source>
        <dbReference type="Pfam" id="PF17837"/>
    </source>
</evidence>
<dbReference type="GO" id="GO:0009239">
    <property type="term" value="P:enterobactin biosynthetic process"/>
    <property type="evidence" value="ECO:0007669"/>
    <property type="project" value="InterPro"/>
</dbReference>
<dbReference type="InterPro" id="IPR008278">
    <property type="entry name" value="4-PPantetheinyl_Trfase_dom"/>
</dbReference>
<feature type="binding site" evidence="3">
    <location>
        <position position="109"/>
    </location>
    <ligand>
        <name>Mg(2+)</name>
        <dbReference type="ChEBI" id="CHEBI:18420"/>
    </ligand>
</feature>
<reference evidence="7 8" key="1">
    <citation type="submission" date="2017-06" db="EMBL/GenBank/DDBJ databases">
        <title>Streptomyces albireticuli Genome sequencing and assembly.</title>
        <authorList>
            <person name="Wang Y."/>
            <person name="Du B."/>
            <person name="Ding Y."/>
            <person name="Liu H."/>
            <person name="Hou Q."/>
            <person name="Liu K."/>
            <person name="Yao L."/>
            <person name="Wang C."/>
        </authorList>
    </citation>
    <scope>NUCLEOTIDE SEQUENCE [LARGE SCALE GENOMIC DNA]</scope>
    <source>
        <strain evidence="7 8">MDJK11</strain>
    </source>
</reference>
<dbReference type="PRINTS" id="PR01399">
    <property type="entry name" value="ENTSNTHTASED"/>
</dbReference>
<evidence type="ECO:0000313" key="8">
    <source>
        <dbReference type="Proteomes" id="UP000195755"/>
    </source>
</evidence>
<dbReference type="Pfam" id="PF01648">
    <property type="entry name" value="ACPS"/>
    <property type="match status" value="1"/>
</dbReference>
<evidence type="ECO:0000256" key="3">
    <source>
        <dbReference type="PIRSR" id="PIRSR603542-2"/>
    </source>
</evidence>
<dbReference type="EMBL" id="CP021744">
    <property type="protein sequence ID" value="ARZ68725.1"/>
    <property type="molecule type" value="Genomic_DNA"/>
</dbReference>
<dbReference type="SUPFAM" id="SSF56214">
    <property type="entry name" value="4'-phosphopantetheinyl transferase"/>
    <property type="match status" value="1"/>
</dbReference>
<dbReference type="GO" id="GO:0009366">
    <property type="term" value="C:enterobactin synthetase complex"/>
    <property type="evidence" value="ECO:0007669"/>
    <property type="project" value="InterPro"/>
</dbReference>
<protein>
    <submittedName>
        <fullName evidence="7">4'-phosphopantetheinyl transferase</fullName>
    </submittedName>
</protein>
<feature type="domain" description="4'-phosphopantetheinyl transferase" evidence="5">
    <location>
        <begin position="103"/>
        <end position="179"/>
    </location>
</feature>
<dbReference type="PANTHER" id="PTHR38096">
    <property type="entry name" value="ENTEROBACTIN SYNTHASE COMPONENT D"/>
    <property type="match status" value="1"/>
</dbReference>
<dbReference type="OrthoDB" id="8210607at2"/>
<dbReference type="Pfam" id="PF17837">
    <property type="entry name" value="4PPT_N"/>
    <property type="match status" value="1"/>
</dbReference>
<dbReference type="RefSeq" id="WP_087926970.1">
    <property type="nucleotide sequence ID" value="NZ_CP021744.1"/>
</dbReference>
<dbReference type="PANTHER" id="PTHR38096:SF1">
    <property type="entry name" value="ENTEROBACTIN SYNTHASE COMPONENT D"/>
    <property type="match status" value="1"/>
</dbReference>
<feature type="binding site" evidence="3">
    <location>
        <position position="108"/>
    </location>
    <ligand>
        <name>Mg(2+)</name>
        <dbReference type="ChEBI" id="CHEBI:18420"/>
    </ligand>
</feature>
<dbReference type="GO" id="GO:0000287">
    <property type="term" value="F:magnesium ion binding"/>
    <property type="evidence" value="ECO:0007669"/>
    <property type="project" value="InterPro"/>
</dbReference>
<name>A0A1Z2L351_9ACTN</name>
<feature type="binding site" evidence="2">
    <location>
        <position position="107"/>
    </location>
    <ligand>
        <name>CoA</name>
        <dbReference type="ChEBI" id="CHEBI:57287"/>
    </ligand>
</feature>
<evidence type="ECO:0000256" key="1">
    <source>
        <dbReference type="ARBA" id="ARBA00022679"/>
    </source>
</evidence>
<dbReference type="Proteomes" id="UP000195755">
    <property type="component" value="Chromosome"/>
</dbReference>
<feature type="binding site" evidence="2">
    <location>
        <position position="156"/>
    </location>
    <ligand>
        <name>CoA</name>
        <dbReference type="ChEBI" id="CHEBI:57287"/>
    </ligand>
</feature>
<dbReference type="InterPro" id="IPR037143">
    <property type="entry name" value="4-PPantetheinyl_Trfase_dom_sf"/>
</dbReference>
<feature type="binding site" evidence="2">
    <location>
        <position position="41"/>
    </location>
    <ligand>
        <name>CoA</name>
        <dbReference type="ChEBI" id="CHEBI:57287"/>
    </ligand>
</feature>
<feature type="binding site" evidence="2">
    <location>
        <position position="152"/>
    </location>
    <ligand>
        <name>CoA</name>
        <dbReference type="ChEBI" id="CHEBI:57287"/>
    </ligand>
</feature>
<keyword evidence="1 7" id="KW-0808">Transferase</keyword>
<gene>
    <name evidence="7" type="ORF">SMD11_3081</name>
</gene>
<keyword evidence="3" id="KW-0479">Metal-binding</keyword>
<feature type="domain" description="4'-phosphopantetheinyl transferase N-terminal" evidence="6">
    <location>
        <begin position="29"/>
        <end position="96"/>
    </location>
</feature>
<evidence type="ECO:0000256" key="4">
    <source>
        <dbReference type="SAM" id="MobiDB-lite"/>
    </source>
</evidence>
<dbReference type="GO" id="GO:0008897">
    <property type="term" value="F:holo-[acyl-carrier-protein] synthase activity"/>
    <property type="evidence" value="ECO:0007669"/>
    <property type="project" value="InterPro"/>
</dbReference>
<comment type="cofactor">
    <cofactor evidence="3">
        <name>Mg(2+)</name>
        <dbReference type="ChEBI" id="CHEBI:18420"/>
    </cofactor>
</comment>
<feature type="binding site" evidence="2">
    <location>
        <begin position="85"/>
        <end position="86"/>
    </location>
    <ligand>
        <name>CoA</name>
        <dbReference type="ChEBI" id="CHEBI:57287"/>
    </ligand>
</feature>
<feature type="region of interest" description="Disordered" evidence="4">
    <location>
        <begin position="222"/>
        <end position="242"/>
    </location>
</feature>
<feature type="binding site" evidence="2">
    <location>
        <position position="166"/>
    </location>
    <ligand>
        <name>CoA</name>
        <dbReference type="ChEBI" id="CHEBI:57287"/>
    </ligand>
</feature>
<keyword evidence="3" id="KW-0460">Magnesium</keyword>
<feature type="binding site" evidence="2">
    <location>
        <position position="49"/>
    </location>
    <ligand>
        <name>CoA</name>
        <dbReference type="ChEBI" id="CHEBI:57287"/>
    </ligand>
</feature>
<evidence type="ECO:0000313" key="7">
    <source>
        <dbReference type="EMBL" id="ARZ68725.1"/>
    </source>
</evidence>
<evidence type="ECO:0000256" key="2">
    <source>
        <dbReference type="PIRSR" id="PIRSR603542-1"/>
    </source>
</evidence>
<evidence type="ECO:0000259" key="5">
    <source>
        <dbReference type="Pfam" id="PF01648"/>
    </source>
</evidence>